<dbReference type="AlphaFoldDB" id="A0A2M6R913"/>
<dbReference type="PANTHER" id="PTHR34293">
    <property type="entry name" value="HTH-TYPE TRANSCRIPTIONAL REGULATOR TRMBL2"/>
    <property type="match status" value="1"/>
</dbReference>
<proteinExistence type="predicted"/>
<comment type="caution">
    <text evidence="2">The sequence shown here is derived from an EMBL/GenBank/DDBJ whole genome shotgun (WGS) entry which is preliminary data.</text>
</comment>
<dbReference type="Pfam" id="PF01978">
    <property type="entry name" value="TrmB"/>
    <property type="match status" value="1"/>
</dbReference>
<sequence>MKNDIISQLEQLHLSKNEAITYTALVENGQSPAGVIIKKTGLHRNIVYETLEKLIDRTLVFKLEKKNIQHFQALDSNRLVDEAQSQLNTATEIAKKLSSIRSGDLPDITIFEGVEAYRKYWLNKYQSLPVGSEDLVAGTIGPKWHEHITPYYTKKIDAIRKRRKIKWKMIVFNEEDIQQDLARFDRTINEYRLIKRPHSYPGNFNVMADCVLLHSADRPLLIEVKDKLLIQVFTNIFEVLWETGKDIK</sequence>
<evidence type="ECO:0000313" key="3">
    <source>
        <dbReference type="Proteomes" id="UP000231162"/>
    </source>
</evidence>
<dbReference type="Gene3D" id="1.10.10.10">
    <property type="entry name" value="Winged helix-like DNA-binding domain superfamily/Winged helix DNA-binding domain"/>
    <property type="match status" value="1"/>
</dbReference>
<dbReference type="InterPro" id="IPR051797">
    <property type="entry name" value="TrmB-like"/>
</dbReference>
<dbReference type="PANTHER" id="PTHR34293:SF1">
    <property type="entry name" value="HTH-TYPE TRANSCRIPTIONAL REGULATOR TRMBL2"/>
    <property type="match status" value="1"/>
</dbReference>
<feature type="domain" description="Transcription regulator TrmB N-terminal" evidence="1">
    <location>
        <begin position="9"/>
        <end position="72"/>
    </location>
</feature>
<dbReference type="InterPro" id="IPR036390">
    <property type="entry name" value="WH_DNA-bd_sf"/>
</dbReference>
<evidence type="ECO:0000313" key="2">
    <source>
        <dbReference type="EMBL" id="PIS07042.1"/>
    </source>
</evidence>
<organism evidence="2 3">
    <name type="scientific">Candidatus Berkelbacteria bacterium CG10_big_fil_rev_8_21_14_0_10_43_14</name>
    <dbReference type="NCBI Taxonomy" id="1974515"/>
    <lineage>
        <taxon>Bacteria</taxon>
        <taxon>Candidatus Berkelbacteria</taxon>
    </lineage>
</organism>
<evidence type="ECO:0000259" key="1">
    <source>
        <dbReference type="Pfam" id="PF01978"/>
    </source>
</evidence>
<gene>
    <name evidence="2" type="ORF">COT79_01445</name>
</gene>
<protein>
    <recommendedName>
        <fullName evidence="1">Transcription regulator TrmB N-terminal domain-containing protein</fullName>
    </recommendedName>
</protein>
<dbReference type="SUPFAM" id="SSF46785">
    <property type="entry name" value="Winged helix' DNA-binding domain"/>
    <property type="match status" value="1"/>
</dbReference>
<name>A0A2M6R913_9BACT</name>
<dbReference type="InterPro" id="IPR002831">
    <property type="entry name" value="Tscrpt_reg_TrmB_N"/>
</dbReference>
<dbReference type="Proteomes" id="UP000231162">
    <property type="component" value="Unassembled WGS sequence"/>
</dbReference>
<dbReference type="InterPro" id="IPR036388">
    <property type="entry name" value="WH-like_DNA-bd_sf"/>
</dbReference>
<accession>A0A2M6R913</accession>
<reference evidence="3" key="1">
    <citation type="submission" date="2017-09" db="EMBL/GenBank/DDBJ databases">
        <title>Depth-based differentiation of microbial function through sediment-hosted aquifers and enrichment of novel symbionts in the deep terrestrial subsurface.</title>
        <authorList>
            <person name="Probst A.J."/>
            <person name="Ladd B."/>
            <person name="Jarett J.K."/>
            <person name="Geller-Mcgrath D.E."/>
            <person name="Sieber C.M.K."/>
            <person name="Emerson J.B."/>
            <person name="Anantharaman K."/>
            <person name="Thomas B.C."/>
            <person name="Malmstrom R."/>
            <person name="Stieglmeier M."/>
            <person name="Klingl A."/>
            <person name="Woyke T."/>
            <person name="Ryan C.M."/>
            <person name="Banfield J.F."/>
        </authorList>
    </citation>
    <scope>NUCLEOTIDE SEQUENCE [LARGE SCALE GENOMIC DNA]</scope>
</reference>
<dbReference type="EMBL" id="PEZX01000022">
    <property type="protein sequence ID" value="PIS07042.1"/>
    <property type="molecule type" value="Genomic_DNA"/>
</dbReference>